<feature type="compositionally biased region" description="Basic and acidic residues" evidence="1">
    <location>
        <begin position="87"/>
        <end position="104"/>
    </location>
</feature>
<feature type="compositionally biased region" description="Polar residues" evidence="1">
    <location>
        <begin position="105"/>
        <end position="122"/>
    </location>
</feature>
<gene>
    <name evidence="2" type="ORF">EVJ58_g10892</name>
</gene>
<feature type="compositionally biased region" description="Pro residues" evidence="1">
    <location>
        <begin position="1"/>
        <end position="13"/>
    </location>
</feature>
<proteinExistence type="predicted"/>
<comment type="caution">
    <text evidence="2">The sequence shown here is derived from an EMBL/GenBank/DDBJ whole genome shotgun (WGS) entry which is preliminary data.</text>
</comment>
<feature type="region of interest" description="Disordered" evidence="1">
    <location>
        <begin position="39"/>
        <end position="125"/>
    </location>
</feature>
<reference evidence="2 3" key="1">
    <citation type="submission" date="2019-01" db="EMBL/GenBank/DDBJ databases">
        <title>Genome sequencing of the rare red list fungi Fomitopsis rosea.</title>
        <authorList>
            <person name="Buettner E."/>
            <person name="Kellner H."/>
        </authorList>
    </citation>
    <scope>NUCLEOTIDE SEQUENCE [LARGE SCALE GENOMIC DNA]</scope>
    <source>
        <strain evidence="2 3">DSM 105464</strain>
    </source>
</reference>
<evidence type="ECO:0000313" key="3">
    <source>
        <dbReference type="Proteomes" id="UP000298390"/>
    </source>
</evidence>
<organism evidence="2 3">
    <name type="scientific">Rhodofomes roseus</name>
    <dbReference type="NCBI Taxonomy" id="34475"/>
    <lineage>
        <taxon>Eukaryota</taxon>
        <taxon>Fungi</taxon>
        <taxon>Dikarya</taxon>
        <taxon>Basidiomycota</taxon>
        <taxon>Agaricomycotina</taxon>
        <taxon>Agaricomycetes</taxon>
        <taxon>Polyporales</taxon>
        <taxon>Rhodofomes</taxon>
    </lineage>
</organism>
<sequence>MPVPTAPVLPAPLPHANLPAPPTAALNGALALPVPLGVAPRGPPRGDPTYLHPVPHGPPSPRIVPYPQRLQDGQEYTDEPPFRRIRRENNRDRDRRRDRSRRDGQAQTTESPQASSSAQPNTIPGPAIRLTSVLFGAMAWSGNNVCEQFLAVTEATRARIGMTTAVIMTTELHADMRYVHVVFRTKEDADRFVTAWNSTVQQPNYPMVRASVLHVPSAAETIRVASNDLS</sequence>
<dbReference type="Proteomes" id="UP000298390">
    <property type="component" value="Unassembled WGS sequence"/>
</dbReference>
<evidence type="ECO:0000313" key="2">
    <source>
        <dbReference type="EMBL" id="TFY50787.1"/>
    </source>
</evidence>
<evidence type="ECO:0000256" key="1">
    <source>
        <dbReference type="SAM" id="MobiDB-lite"/>
    </source>
</evidence>
<name>A0A4Y9XN48_9APHY</name>
<feature type="region of interest" description="Disordered" evidence="1">
    <location>
        <begin position="1"/>
        <end position="24"/>
    </location>
</feature>
<protein>
    <submittedName>
        <fullName evidence="2">Uncharacterized protein</fullName>
    </submittedName>
</protein>
<feature type="compositionally biased region" description="Pro residues" evidence="1">
    <location>
        <begin position="55"/>
        <end position="64"/>
    </location>
</feature>
<accession>A0A4Y9XN48</accession>
<feature type="compositionally biased region" description="Low complexity" evidence="1">
    <location>
        <begin position="14"/>
        <end position="24"/>
    </location>
</feature>
<dbReference type="AlphaFoldDB" id="A0A4Y9XN48"/>
<dbReference type="EMBL" id="SEKV01001371">
    <property type="protein sequence ID" value="TFY50787.1"/>
    <property type="molecule type" value="Genomic_DNA"/>
</dbReference>